<dbReference type="Pfam" id="PF14028">
    <property type="entry name" value="Lant_dehydr_C"/>
    <property type="match status" value="1"/>
</dbReference>
<proteinExistence type="predicted"/>
<feature type="domain" description="Thiopeptide-type bacteriocin biosynthesis" evidence="2">
    <location>
        <begin position="758"/>
        <end position="1002"/>
    </location>
</feature>
<reference evidence="3 4" key="1">
    <citation type="submission" date="2021-01" db="EMBL/GenBank/DDBJ databases">
        <title>Streptomyces acididurans sp. nov., isolated from a peat swamp forest soil.</title>
        <authorList>
            <person name="Chantavorakit T."/>
            <person name="Duangmal K."/>
        </authorList>
    </citation>
    <scope>NUCLEOTIDE SEQUENCE [LARGE SCALE GENOMIC DNA]</scope>
    <source>
        <strain evidence="3 4">KK5PA1</strain>
    </source>
</reference>
<dbReference type="InterPro" id="IPR006827">
    <property type="entry name" value="Lant_deHydtase_N"/>
</dbReference>
<name>A0ABS2TWV8_9ACTN</name>
<dbReference type="Pfam" id="PF04738">
    <property type="entry name" value="Lant_dehydr_N"/>
    <property type="match status" value="1"/>
</dbReference>
<feature type="domain" description="Lantibiotic dehydratase N-terminal" evidence="1">
    <location>
        <begin position="54"/>
        <end position="692"/>
    </location>
</feature>
<comment type="caution">
    <text evidence="3">The sequence shown here is derived from an EMBL/GenBank/DDBJ whole genome shotgun (WGS) entry which is preliminary data.</text>
</comment>
<protein>
    <submittedName>
        <fullName evidence="3">Lantibiotic dehydratase</fullName>
    </submittedName>
</protein>
<evidence type="ECO:0000313" key="3">
    <source>
        <dbReference type="EMBL" id="MBM9506765.1"/>
    </source>
</evidence>
<organism evidence="3 4">
    <name type="scientific">Actinacidiphila acididurans</name>
    <dbReference type="NCBI Taxonomy" id="2784346"/>
    <lineage>
        <taxon>Bacteria</taxon>
        <taxon>Bacillati</taxon>
        <taxon>Actinomycetota</taxon>
        <taxon>Actinomycetes</taxon>
        <taxon>Kitasatosporales</taxon>
        <taxon>Streptomycetaceae</taxon>
        <taxon>Actinacidiphila</taxon>
    </lineage>
</organism>
<dbReference type="InterPro" id="IPR023809">
    <property type="entry name" value="Thiopep_bacteriocin_synth_dom"/>
</dbReference>
<evidence type="ECO:0000259" key="1">
    <source>
        <dbReference type="Pfam" id="PF04738"/>
    </source>
</evidence>
<evidence type="ECO:0000259" key="2">
    <source>
        <dbReference type="Pfam" id="PF14028"/>
    </source>
</evidence>
<accession>A0ABS2TWV8</accession>
<dbReference type="Proteomes" id="UP000749040">
    <property type="component" value="Unassembled WGS sequence"/>
</dbReference>
<dbReference type="NCBIfam" id="TIGR03891">
    <property type="entry name" value="thiopep_ocin"/>
    <property type="match status" value="1"/>
</dbReference>
<evidence type="ECO:0000313" key="4">
    <source>
        <dbReference type="Proteomes" id="UP000749040"/>
    </source>
</evidence>
<keyword evidence="4" id="KW-1185">Reference proteome</keyword>
<sequence>MATGGVLYRYVDGAVVRATAWSDEYQGVPWPELLDPHSATASWQTWLEQVWQIPGFATAVATASPDLAAQVGRICAGPSMPQPTVRRAVLAVLRYLLRARTRATPFGLFAGVEAARISAAPSLRAGNAHRTTTRTDAAWITSLIEHLEAGGELRSHLVLLANDLASEHDGHLGLEHRPHGASDGAPVQVQIRATAPVRAALDSARTPVRWTDLTEKLSADFPTAPRDVIDNLLAGLVQQRFLLTNLRPAMTAPDPLPALVRRTEQAGAAEVAAGLREIAAALTRHDAATDNPAAADAERARATAAMTRLLPAAKPMLALDLRLDWDLVIPEAVAVEAESAAAALTRLAVRPVLSPGWAAWHGRFLERYGPTAVVPVLDAVAMLGYPSGYLGSTATPAEEAVTDRDRRLLKLAHTAVMRRRLEVQLDDASVAELCVVDAHRPVQPSTEVTVRVHSASVASLKEGDFTLHVTGVARAAGATTGRFLHLFDPEDRRRMTDLYAGIPGVYRGALLAQISTTPLYVRAENVARAPRAAELMISLSEYRDPDAGLVPVSDLAVTADAERLHLVSLSRRRPVHTMLLNAVDLTRHTHPLARFLFEAPVALAAPCAGFSWGAASALPFLPALRYGRTVLSPARWILDADQMPGTTASWPQWEQALTSWRRDALLPERVYLGDGDQCVSLNLTEPSHRALLRTHLERHGKALLRTAPTPTDLGWTGGRAHEVVIPMAATGQAVAPVRWPGYAVSREDGHLPGCDSRLYLKLYGNPDRQNPLLVRHLPSLLNELGATRWWFVRYRNPDEHLRVRLSFPPGALGSAVEQVGAWTRRLRHDGLITHAGWDTYYPETARFGGAAAMDAAEDYFTADSAAAQAQLAAQAGKGAHDVRAVTAASLVDIAVGLIGGADEAMHWLIERTRTAETAPPRTVYDQAVALVNPTTGTRLDPRVTVSWAARRTALAAYRTALERSGTLRPPDVLADLLHLHHVRMSGPGLPEERAHLHLARAAALSWTARQKRTS</sequence>
<dbReference type="EMBL" id="JADKYB010000010">
    <property type="protein sequence ID" value="MBM9506765.1"/>
    <property type="molecule type" value="Genomic_DNA"/>
</dbReference>
<gene>
    <name evidence="3" type="ORF">ITX44_19835</name>
</gene>